<dbReference type="STRING" id="1797768.A3C59_05285"/>
<feature type="transmembrane region" description="Helical" evidence="1">
    <location>
        <begin position="6"/>
        <end position="25"/>
    </location>
</feature>
<comment type="caution">
    <text evidence="2">The sequence shown here is derived from an EMBL/GenBank/DDBJ whole genome shotgun (WGS) entry which is preliminary data.</text>
</comment>
<sequence>MFTLPIETIVLIALAITGIAILLYLREYFFRKKNEEIQFKLSQQTREKSMQLLTAAEAAETQVLAEGKYATHKLEEEFKTKLEEMLQMSGKSIQTSQNELTSFMEDLKKRSVEFEDASRKVSEQRIAALLEKLEQKLSDFLIQTEQQTTSSIELELKSTRQLIETYKTQQLKLIDENIIAMMEQTLNTVLGKKLPLKDNMDLIYEALDRAKTDKFIA</sequence>
<proteinExistence type="predicted"/>
<gene>
    <name evidence="2" type="ORF">A3C59_05285</name>
</gene>
<keyword evidence="1" id="KW-0812">Transmembrane</keyword>
<accession>A0A1F5JSY1</accession>
<evidence type="ECO:0000313" key="2">
    <source>
        <dbReference type="EMBL" id="OGE31716.1"/>
    </source>
</evidence>
<organism evidence="2 3">
    <name type="scientific">Candidatus Daviesbacteria bacterium RIFCSPHIGHO2_02_FULL_36_13</name>
    <dbReference type="NCBI Taxonomy" id="1797768"/>
    <lineage>
        <taxon>Bacteria</taxon>
        <taxon>Candidatus Daviesiibacteriota</taxon>
    </lineage>
</organism>
<protein>
    <recommendedName>
        <fullName evidence="4">DNA recombination protein RmuC</fullName>
    </recommendedName>
</protein>
<dbReference type="Proteomes" id="UP000176902">
    <property type="component" value="Unassembled WGS sequence"/>
</dbReference>
<keyword evidence="1" id="KW-0472">Membrane</keyword>
<evidence type="ECO:0008006" key="4">
    <source>
        <dbReference type="Google" id="ProtNLM"/>
    </source>
</evidence>
<evidence type="ECO:0000313" key="3">
    <source>
        <dbReference type="Proteomes" id="UP000176902"/>
    </source>
</evidence>
<evidence type="ECO:0000256" key="1">
    <source>
        <dbReference type="SAM" id="Phobius"/>
    </source>
</evidence>
<keyword evidence="1" id="KW-1133">Transmembrane helix</keyword>
<reference evidence="2 3" key="1">
    <citation type="journal article" date="2016" name="Nat. Commun.">
        <title>Thousands of microbial genomes shed light on interconnected biogeochemical processes in an aquifer system.</title>
        <authorList>
            <person name="Anantharaman K."/>
            <person name="Brown C.T."/>
            <person name="Hug L.A."/>
            <person name="Sharon I."/>
            <person name="Castelle C.J."/>
            <person name="Probst A.J."/>
            <person name="Thomas B.C."/>
            <person name="Singh A."/>
            <person name="Wilkins M.J."/>
            <person name="Karaoz U."/>
            <person name="Brodie E.L."/>
            <person name="Williams K.H."/>
            <person name="Hubbard S.S."/>
            <person name="Banfield J.F."/>
        </authorList>
    </citation>
    <scope>NUCLEOTIDE SEQUENCE [LARGE SCALE GENOMIC DNA]</scope>
</reference>
<name>A0A1F5JSY1_9BACT</name>
<dbReference type="EMBL" id="MFCV01000034">
    <property type="protein sequence ID" value="OGE31716.1"/>
    <property type="molecule type" value="Genomic_DNA"/>
</dbReference>
<dbReference type="AlphaFoldDB" id="A0A1F5JSY1"/>